<proteinExistence type="predicted"/>
<dbReference type="InParanoid" id="A0A3P7FC73"/>
<dbReference type="EMBL" id="UYWW01000423">
    <property type="protein sequence ID" value="VDM08428.1"/>
    <property type="molecule type" value="Genomic_DNA"/>
</dbReference>
<organism evidence="1 2">
    <name type="scientific">Wuchereria bancrofti</name>
    <dbReference type="NCBI Taxonomy" id="6293"/>
    <lineage>
        <taxon>Eukaryota</taxon>
        <taxon>Metazoa</taxon>
        <taxon>Ecdysozoa</taxon>
        <taxon>Nematoda</taxon>
        <taxon>Chromadorea</taxon>
        <taxon>Rhabditida</taxon>
        <taxon>Spirurina</taxon>
        <taxon>Spiruromorpha</taxon>
        <taxon>Filarioidea</taxon>
        <taxon>Onchocercidae</taxon>
        <taxon>Wuchereria</taxon>
    </lineage>
</organism>
<evidence type="ECO:0000313" key="2">
    <source>
        <dbReference type="Proteomes" id="UP000270924"/>
    </source>
</evidence>
<dbReference type="AlphaFoldDB" id="A0A3P7FC73"/>
<accession>A0A3P7FC73</accession>
<reference evidence="1 2" key="1">
    <citation type="submission" date="2018-11" db="EMBL/GenBank/DDBJ databases">
        <authorList>
            <consortium name="Pathogen Informatics"/>
        </authorList>
    </citation>
    <scope>NUCLEOTIDE SEQUENCE [LARGE SCALE GENOMIC DNA]</scope>
</reference>
<evidence type="ECO:0000313" key="1">
    <source>
        <dbReference type="EMBL" id="VDM08428.1"/>
    </source>
</evidence>
<name>A0A3P7FC73_WUCBA</name>
<sequence length="74" mass="8241">MYSSHPIISPDFSSFLSSSNAEQKKYSRIIIMLLVTAILVGNDEPQKSSVTHGRDDITAVRKLHYLFKASLSAE</sequence>
<gene>
    <name evidence="1" type="ORF">WBA_LOCUS1814</name>
</gene>
<dbReference type="Proteomes" id="UP000270924">
    <property type="component" value="Unassembled WGS sequence"/>
</dbReference>
<keyword evidence="2" id="KW-1185">Reference proteome</keyword>
<protein>
    <submittedName>
        <fullName evidence="1">Uncharacterized protein</fullName>
    </submittedName>
</protein>